<evidence type="ECO:0000256" key="5">
    <source>
        <dbReference type="SAM" id="Coils"/>
    </source>
</evidence>
<dbReference type="InterPro" id="IPR016158">
    <property type="entry name" value="Cullin_homology"/>
</dbReference>
<keyword evidence="5" id="KW-0175">Coiled coil</keyword>
<dbReference type="Pfam" id="PF07716">
    <property type="entry name" value="bZIP_2"/>
    <property type="match status" value="1"/>
</dbReference>
<dbReference type="Pfam" id="PF06747">
    <property type="entry name" value="CHCH"/>
    <property type="match status" value="1"/>
</dbReference>
<reference evidence="9" key="1">
    <citation type="submission" date="2020-05" db="EMBL/GenBank/DDBJ databases">
        <title>Mycena genomes resolve the evolution of fungal bioluminescence.</title>
        <authorList>
            <person name="Tsai I.J."/>
        </authorList>
    </citation>
    <scope>NUCLEOTIDE SEQUENCE</scope>
    <source>
        <strain evidence="9">110903Hualien_Pintung</strain>
    </source>
</reference>
<dbReference type="InterPro" id="IPR010625">
    <property type="entry name" value="CHCH"/>
</dbReference>
<dbReference type="InterPro" id="IPR004827">
    <property type="entry name" value="bZIP"/>
</dbReference>
<proteinExistence type="inferred from homology"/>
<comment type="caution">
    <text evidence="9">The sequence shown here is derived from an EMBL/GenBank/DDBJ whole genome shotgun (WGS) entry which is preliminary data.</text>
</comment>
<feature type="domain" description="BZIP" evidence="8">
    <location>
        <begin position="851"/>
        <end position="914"/>
    </location>
</feature>
<dbReference type="InterPro" id="IPR046347">
    <property type="entry name" value="bZIP_sf"/>
</dbReference>
<dbReference type="PROSITE" id="PS00036">
    <property type="entry name" value="BZIP_BASIC"/>
    <property type="match status" value="1"/>
</dbReference>
<dbReference type="GO" id="GO:0003700">
    <property type="term" value="F:DNA-binding transcription factor activity"/>
    <property type="evidence" value="ECO:0007669"/>
    <property type="project" value="InterPro"/>
</dbReference>
<dbReference type="InterPro" id="IPR059120">
    <property type="entry name" value="Cullin-like_AB"/>
</dbReference>
<sequence>MFLLAFKKADAFSSLPSSDTNPDGPRDHVPIRILTYGPQAPVPKRAPDDLRRYIKRILDGQSATLSVTYDHIYGACFSAVCVADAGEDLYDKVKAELQMATDRLSREITGLGQPQDAEAAARWIEAFVAKCTWFEKQVSLLQSVLTHLDQVYVQRAQTLTIRELAFSAFASSIFGRRPHAETLQVAVSHLVNGERHAGVVADSKTCIPALIQHLYAHQQFSAFELRYRDMTRDFYETNSTDFHDKFKDAPQTFFEHVQTQLNAEMERSKQLLPVGSWAVVREAALKALLKQRMKWIAENTVGSYLDAKDFASLKAMNTLFSQADNAKVVCDAFGVHILKSVQAIVKNPAEDDKMVERLLALHALAESAIQTCFLEVAGYQTSSDLPSTSTVPAARPKQEFVYAFRDAFQHGFKSRRNKPAEMIARYLDKLLRKGQGAKTNAQYEQQIDQVLGLSRFTEDKDVFRGFYLRALAKRLLLEKSASNDFEITILNKLKKDYDPEFSAGGEMFTDLALSNDLITEHHRKLPLKGEGRKLKVMVLKQGAWPYSQQPQGIRLPTTMQEQLGKFEAFYKAKHQGRTLHWQSSVSTMTLTAHFSEQKELSVSLYQGVILLLFNESSTISFKEIAQATELEDGLLRLTLQSLACGKKRVLRKQPAGRDVNDNDVFHFNETFTDSLTRIHINSIQAKVSAEESKATQSAIDGERSASLDAAIVRIMKAKKEVMHGALVNAVIDAVKNHFTPDVPAIKLASTSDLFQLDTSYGGSRQSLYHPPPHSSQQYISPMSLGPPQGYDPRLAHPVYPGAPQIQPYSSQAVAELARRTRHSAQPPAPPAPPQAGPSTSGGGAAADDDVDADYEDKRRRNTQASARFRIKKKMRSLELERSVSDLTGRAEELEREAADLRRENGWLKEIVMLRGGGHLAGIDLSGGMGQHQRPQGRQREESESESEGEGGKGKGKGKARKSKPPSVNVGFKPSPPERGAFPLDHDGECKEQMKLYMSCLRSNANKSSPCRPLSKDYLDCRMNKGLMERDEWANLGFQQQRTDPPTDPDPPPKPPSSSPT</sequence>
<dbReference type="InterPro" id="IPR036317">
    <property type="entry name" value="Cullin_homology_sf"/>
</dbReference>
<dbReference type="SMART" id="SM00182">
    <property type="entry name" value="CULLIN"/>
    <property type="match status" value="1"/>
</dbReference>
<dbReference type="SMART" id="SM00338">
    <property type="entry name" value="BRLZ"/>
    <property type="match status" value="1"/>
</dbReference>
<evidence type="ECO:0000256" key="3">
    <source>
        <dbReference type="PROSITE-ProRule" id="PRU00330"/>
    </source>
</evidence>
<dbReference type="Gene3D" id="1.20.1310.10">
    <property type="entry name" value="Cullin Repeats"/>
    <property type="match status" value="4"/>
</dbReference>
<dbReference type="CDD" id="cd14705">
    <property type="entry name" value="bZIP_Zip1"/>
    <property type="match status" value="1"/>
</dbReference>
<dbReference type="GO" id="GO:0031625">
    <property type="term" value="F:ubiquitin protein ligase binding"/>
    <property type="evidence" value="ECO:0007669"/>
    <property type="project" value="InterPro"/>
</dbReference>
<dbReference type="SUPFAM" id="SSF46785">
    <property type="entry name" value="Winged helix' DNA-binding domain"/>
    <property type="match status" value="1"/>
</dbReference>
<evidence type="ECO:0000259" key="8">
    <source>
        <dbReference type="PROSITE" id="PS50217"/>
    </source>
</evidence>
<dbReference type="GO" id="GO:0006511">
    <property type="term" value="P:ubiquitin-dependent protein catabolic process"/>
    <property type="evidence" value="ECO:0007669"/>
    <property type="project" value="InterPro"/>
</dbReference>
<dbReference type="PROSITE" id="PS50217">
    <property type="entry name" value="BZIP"/>
    <property type="match status" value="1"/>
</dbReference>
<dbReference type="SMART" id="SM00884">
    <property type="entry name" value="Cullin_Nedd8"/>
    <property type="match status" value="1"/>
</dbReference>
<accession>A0A8H6T5H3</accession>
<dbReference type="Pfam" id="PF00888">
    <property type="entry name" value="Cullin"/>
    <property type="match status" value="1"/>
</dbReference>
<dbReference type="InterPro" id="IPR036388">
    <property type="entry name" value="WH-like_DNA-bd_sf"/>
</dbReference>
<gene>
    <name evidence="9" type="ORF">HMN09_00602900</name>
</gene>
<dbReference type="InterPro" id="IPR036390">
    <property type="entry name" value="WH_DNA-bd_sf"/>
</dbReference>
<feature type="compositionally biased region" description="Pro residues" evidence="6">
    <location>
        <begin position="826"/>
        <end position="835"/>
    </location>
</feature>
<evidence type="ECO:0000259" key="7">
    <source>
        <dbReference type="PROSITE" id="PS50069"/>
    </source>
</evidence>
<dbReference type="Gene3D" id="3.30.230.130">
    <property type="entry name" value="Cullin, Chain C, Domain 2"/>
    <property type="match status" value="1"/>
</dbReference>
<dbReference type="SUPFAM" id="SSF57959">
    <property type="entry name" value="Leucine zipper domain"/>
    <property type="match status" value="1"/>
</dbReference>
<dbReference type="SUPFAM" id="SSF74788">
    <property type="entry name" value="Cullin repeat-like"/>
    <property type="match status" value="1"/>
</dbReference>
<evidence type="ECO:0000256" key="6">
    <source>
        <dbReference type="SAM" id="MobiDB-lite"/>
    </source>
</evidence>
<feature type="coiled-coil region" evidence="5">
    <location>
        <begin position="876"/>
        <end position="910"/>
    </location>
</feature>
<dbReference type="Gene3D" id="1.20.5.170">
    <property type="match status" value="1"/>
</dbReference>
<evidence type="ECO:0000313" key="10">
    <source>
        <dbReference type="Proteomes" id="UP000613580"/>
    </source>
</evidence>
<dbReference type="OrthoDB" id="27073at2759"/>
<protein>
    <submittedName>
        <fullName evidence="9">CULLIN-2 domain-containing protein</fullName>
    </submittedName>
</protein>
<dbReference type="Proteomes" id="UP000613580">
    <property type="component" value="Unassembled WGS sequence"/>
</dbReference>
<dbReference type="InterPro" id="IPR045093">
    <property type="entry name" value="Cullin"/>
</dbReference>
<keyword evidence="10" id="KW-1185">Reference proteome</keyword>
<dbReference type="EMBL" id="JACAZE010000007">
    <property type="protein sequence ID" value="KAF7310601.1"/>
    <property type="molecule type" value="Genomic_DNA"/>
</dbReference>
<feature type="region of interest" description="Disordered" evidence="6">
    <location>
        <begin position="1031"/>
        <end position="1060"/>
    </location>
</feature>
<dbReference type="InterPro" id="IPR001373">
    <property type="entry name" value="Cullin_N"/>
</dbReference>
<evidence type="ECO:0000256" key="4">
    <source>
        <dbReference type="RuleBase" id="RU003829"/>
    </source>
</evidence>
<dbReference type="Pfam" id="PF10557">
    <property type="entry name" value="Cullin_Nedd8"/>
    <property type="match status" value="1"/>
</dbReference>
<dbReference type="InterPro" id="IPR016159">
    <property type="entry name" value="Cullin_repeat-like_dom_sf"/>
</dbReference>
<dbReference type="PROSITE" id="PS50069">
    <property type="entry name" value="CULLIN_2"/>
    <property type="match status" value="1"/>
</dbReference>
<dbReference type="Pfam" id="PF26557">
    <property type="entry name" value="Cullin_AB"/>
    <property type="match status" value="1"/>
</dbReference>
<comment type="similarity">
    <text evidence="1 3 4">Belongs to the cullin family.</text>
</comment>
<organism evidence="9 10">
    <name type="scientific">Mycena chlorophos</name>
    <name type="common">Agaric fungus</name>
    <name type="synonym">Agaricus chlorophos</name>
    <dbReference type="NCBI Taxonomy" id="658473"/>
    <lineage>
        <taxon>Eukaryota</taxon>
        <taxon>Fungi</taxon>
        <taxon>Dikarya</taxon>
        <taxon>Basidiomycota</taxon>
        <taxon>Agaricomycotina</taxon>
        <taxon>Agaricomycetes</taxon>
        <taxon>Agaricomycetidae</taxon>
        <taxon>Agaricales</taxon>
        <taxon>Marasmiineae</taxon>
        <taxon>Mycenaceae</taxon>
        <taxon>Mycena</taxon>
    </lineage>
</organism>
<evidence type="ECO:0000313" key="9">
    <source>
        <dbReference type="EMBL" id="KAF7310601.1"/>
    </source>
</evidence>
<evidence type="ECO:0000256" key="1">
    <source>
        <dbReference type="ARBA" id="ARBA00006019"/>
    </source>
</evidence>
<dbReference type="AlphaFoldDB" id="A0A8H6T5H3"/>
<feature type="domain" description="Cullin family profile" evidence="7">
    <location>
        <begin position="418"/>
        <end position="643"/>
    </location>
</feature>
<evidence type="ECO:0000256" key="2">
    <source>
        <dbReference type="ARBA" id="ARBA00023157"/>
    </source>
</evidence>
<dbReference type="PANTHER" id="PTHR11932">
    <property type="entry name" value="CULLIN"/>
    <property type="match status" value="1"/>
</dbReference>
<feature type="region of interest" description="Disordered" evidence="6">
    <location>
        <begin position="764"/>
        <end position="867"/>
    </location>
</feature>
<feature type="compositionally biased region" description="Pro residues" evidence="6">
    <location>
        <begin position="1045"/>
        <end position="1060"/>
    </location>
</feature>
<name>A0A8H6T5H3_MYCCL</name>
<feature type="compositionally biased region" description="Basic residues" evidence="6">
    <location>
        <begin position="953"/>
        <end position="963"/>
    </location>
</feature>
<dbReference type="SUPFAM" id="SSF75632">
    <property type="entry name" value="Cullin homology domain"/>
    <property type="match status" value="1"/>
</dbReference>
<feature type="region of interest" description="Disordered" evidence="6">
    <location>
        <begin position="922"/>
        <end position="986"/>
    </location>
</feature>
<dbReference type="PROSITE" id="PS51808">
    <property type="entry name" value="CHCH"/>
    <property type="match status" value="1"/>
</dbReference>
<keyword evidence="2" id="KW-1015">Disulfide bond</keyword>
<dbReference type="Gene3D" id="1.10.10.10">
    <property type="entry name" value="Winged helix-like DNA-binding domain superfamily/Winged helix DNA-binding domain"/>
    <property type="match status" value="1"/>
</dbReference>
<dbReference type="InterPro" id="IPR019559">
    <property type="entry name" value="Cullin_neddylation_domain"/>
</dbReference>